<dbReference type="EMBL" id="JAHWGL010000027">
    <property type="protein sequence ID" value="MBW3128645.1"/>
    <property type="molecule type" value="Genomic_DNA"/>
</dbReference>
<dbReference type="SUPFAM" id="SSF49464">
    <property type="entry name" value="Carboxypeptidase regulatory domain-like"/>
    <property type="match status" value="1"/>
</dbReference>
<reference evidence="1 2" key="1">
    <citation type="submission" date="2021-07" db="EMBL/GenBank/DDBJ databases">
        <title>Hymenobacter profundi sp. nov., isolated from deep-sea water.</title>
        <authorList>
            <person name="Kim M.K."/>
        </authorList>
    </citation>
    <scope>NUCLEOTIDE SEQUENCE [LARGE SCALE GENOMIC DNA]</scope>
    <source>
        <strain evidence="1 2">M2</strain>
    </source>
</reference>
<name>A0ABS6WYG6_9BACT</name>
<proteinExistence type="predicted"/>
<dbReference type="Gene3D" id="3.40.1660.10">
    <property type="entry name" value="EreA-like (biosynthetic domain)"/>
    <property type="match status" value="1"/>
</dbReference>
<comment type="caution">
    <text evidence="1">The sequence shown here is derived from an EMBL/GenBank/DDBJ whole genome shotgun (WGS) entry which is preliminary data.</text>
</comment>
<organism evidence="1 2">
    <name type="scientific">Hymenobacter profundi</name>
    <dbReference type="NCBI Taxonomy" id="1982110"/>
    <lineage>
        <taxon>Bacteria</taxon>
        <taxon>Pseudomonadati</taxon>
        <taxon>Bacteroidota</taxon>
        <taxon>Cytophagia</taxon>
        <taxon>Cytophagales</taxon>
        <taxon>Hymenobacteraceae</taxon>
        <taxon>Hymenobacter</taxon>
    </lineage>
</organism>
<keyword evidence="2" id="KW-1185">Reference proteome</keyword>
<dbReference type="Pfam" id="PF13715">
    <property type="entry name" value="CarbopepD_reg_2"/>
    <property type="match status" value="1"/>
</dbReference>
<dbReference type="Pfam" id="PF05139">
    <property type="entry name" value="Erythro_esteras"/>
    <property type="match status" value="1"/>
</dbReference>
<evidence type="ECO:0000313" key="1">
    <source>
        <dbReference type="EMBL" id="MBW3128645.1"/>
    </source>
</evidence>
<evidence type="ECO:0000313" key="2">
    <source>
        <dbReference type="Proteomes" id="UP000826188"/>
    </source>
</evidence>
<protein>
    <submittedName>
        <fullName evidence="1">Carboxypeptidase-like regulatory domain-containing protein</fullName>
    </submittedName>
</protein>
<dbReference type="Gene3D" id="2.60.40.1120">
    <property type="entry name" value="Carboxypeptidase-like, regulatory domain"/>
    <property type="match status" value="1"/>
</dbReference>
<dbReference type="InterPro" id="IPR007815">
    <property type="entry name" value="Emycin_Estase"/>
</dbReference>
<sequence length="250" mass="26787">MGQLVKQQLGDQVYAVGFVAYEGTYGRTGDTTSLHTVLTPPLGSVEAAFQQQGCAVGFVNLRNTPAGHAPFYASPLSYLPLRARWEQVFDGLFFTRTMRPTTRLAAGAGGLAPVTGHQVRGRVRDATTGAAVSFASVGIRGTALETVTNLAGEFALFVPVAHARDTVQISCLGYGAARRALAAQPVGQRLEVELAPQDQLLGEVLVRAPLSAEAILRNACERIPANYAQQAHSMQLYSRAQYRRSDSVRV</sequence>
<dbReference type="SUPFAM" id="SSF159501">
    <property type="entry name" value="EreA/ChaN-like"/>
    <property type="match status" value="1"/>
</dbReference>
<dbReference type="InterPro" id="IPR008969">
    <property type="entry name" value="CarboxyPept-like_regulatory"/>
</dbReference>
<accession>A0ABS6WYG6</accession>
<dbReference type="Proteomes" id="UP000826188">
    <property type="component" value="Unassembled WGS sequence"/>
</dbReference>
<gene>
    <name evidence="1" type="ORF">KYK14_08795</name>
</gene>